<organism evidence="6 7">
    <name type="scientific">Rhizoctonia solani</name>
    <dbReference type="NCBI Taxonomy" id="456999"/>
    <lineage>
        <taxon>Eukaryota</taxon>
        <taxon>Fungi</taxon>
        <taxon>Dikarya</taxon>
        <taxon>Basidiomycota</taxon>
        <taxon>Agaricomycotina</taxon>
        <taxon>Agaricomycetes</taxon>
        <taxon>Cantharellales</taxon>
        <taxon>Ceratobasidiaceae</taxon>
        <taxon>Rhizoctonia</taxon>
    </lineage>
</organism>
<comment type="similarity">
    <text evidence="1 4">Belongs to the glycosyl hydrolase 5 (cellulase A) family.</text>
</comment>
<name>A0A8H3AH20_9AGAM</name>
<evidence type="ECO:0000313" key="6">
    <source>
        <dbReference type="EMBL" id="CAE6420974.1"/>
    </source>
</evidence>
<dbReference type="GO" id="GO:0009986">
    <property type="term" value="C:cell surface"/>
    <property type="evidence" value="ECO:0007669"/>
    <property type="project" value="TreeGrafter"/>
</dbReference>
<dbReference type="PANTHER" id="PTHR31297">
    <property type="entry name" value="GLUCAN ENDO-1,6-BETA-GLUCOSIDASE B"/>
    <property type="match status" value="1"/>
</dbReference>
<dbReference type="InterPro" id="IPR050386">
    <property type="entry name" value="Glycosyl_hydrolase_5"/>
</dbReference>
<keyword evidence="3 4" id="KW-0326">Glycosidase</keyword>
<dbReference type="InterPro" id="IPR017853">
    <property type="entry name" value="GH"/>
</dbReference>
<protein>
    <recommendedName>
        <fullName evidence="5">Glycoside hydrolase family 5 domain-containing protein</fullName>
    </recommendedName>
</protein>
<dbReference type="InterPro" id="IPR001547">
    <property type="entry name" value="Glyco_hydro_5"/>
</dbReference>
<dbReference type="GO" id="GO:0005737">
    <property type="term" value="C:cytoplasm"/>
    <property type="evidence" value="ECO:0007669"/>
    <property type="project" value="UniProtKB-ARBA"/>
</dbReference>
<keyword evidence="2 4" id="KW-0378">Hydrolase</keyword>
<dbReference type="FunFam" id="3.20.20.80:FF:000100">
    <property type="entry name" value="Glycoside hydrolase superfamily"/>
    <property type="match status" value="1"/>
</dbReference>
<dbReference type="GO" id="GO:0009251">
    <property type="term" value="P:glucan catabolic process"/>
    <property type="evidence" value="ECO:0007669"/>
    <property type="project" value="TreeGrafter"/>
</dbReference>
<dbReference type="GO" id="GO:0046557">
    <property type="term" value="F:glucan endo-1,6-beta-glucosidase activity"/>
    <property type="evidence" value="ECO:0007669"/>
    <property type="project" value="TreeGrafter"/>
</dbReference>
<accession>A0A8H3AH20</accession>
<dbReference type="Proteomes" id="UP000663853">
    <property type="component" value="Unassembled WGS sequence"/>
</dbReference>
<evidence type="ECO:0000259" key="5">
    <source>
        <dbReference type="Pfam" id="PF00150"/>
    </source>
</evidence>
<proteinExistence type="inferred from homology"/>
<evidence type="ECO:0000256" key="3">
    <source>
        <dbReference type="ARBA" id="ARBA00023295"/>
    </source>
</evidence>
<reference evidence="6" key="1">
    <citation type="submission" date="2021-01" db="EMBL/GenBank/DDBJ databases">
        <authorList>
            <person name="Kaushik A."/>
        </authorList>
    </citation>
    <scope>NUCLEOTIDE SEQUENCE</scope>
    <source>
        <strain evidence="6">AG6-10EEA</strain>
    </source>
</reference>
<dbReference type="GO" id="GO:0005576">
    <property type="term" value="C:extracellular region"/>
    <property type="evidence" value="ECO:0007669"/>
    <property type="project" value="TreeGrafter"/>
</dbReference>
<dbReference type="PANTHER" id="PTHR31297:SF43">
    <property type="entry name" value="GLUCAN 1,3-BETA-GLUCOSIDASE 3"/>
    <property type="match status" value="1"/>
</dbReference>
<sequence length="478" mass="52853">MLVSAHSAAQTLVAALSLHKVSYKPTPDASYGSGTSNFSDPKLGGVNTFAAQGSWNGDGNSAPCFVEDHSASDVSSPPFVPYDEEVATIFRYRKQLSVNLGSWFVQENWMNPSITQCATGPKASELDVATGWGNSGSARAVLEKHWDTWITESDFTWLQQIGINTVRIPIGYWSLGVPYCKDTPFEAVANIYEQSWPRVLRAISWASKHNIGVLIDLHGAPGSQNGQSHAGTSDGKLQLFDDEANIKKTIKVLTYLTRQLVPVSNVVGIQILNEPQNIASLPNFYDRVIDNLRKVSPEAARFPFYIHDGFDLERFSRYVGERKDFIVQDHHSYFVFTPEDSSKPVDDHISNVNSSIMSSLAAASKRARHNLVIDEWSCALSPDSLSKLPDEATRQAARKAFCGAQSSAYLRTTAGWSFWSYKTENCANEDGWCFRKAVGSSLPSNFSVWNDSGDTGQVAHHVRDNRGFRDDLHQVVSD</sequence>
<dbReference type="EMBL" id="CAJMXA010000202">
    <property type="protein sequence ID" value="CAE6420974.1"/>
    <property type="molecule type" value="Genomic_DNA"/>
</dbReference>
<dbReference type="Pfam" id="PF00150">
    <property type="entry name" value="Cellulase"/>
    <property type="match status" value="1"/>
</dbReference>
<evidence type="ECO:0000256" key="2">
    <source>
        <dbReference type="ARBA" id="ARBA00022801"/>
    </source>
</evidence>
<evidence type="ECO:0000313" key="7">
    <source>
        <dbReference type="Proteomes" id="UP000663853"/>
    </source>
</evidence>
<dbReference type="AlphaFoldDB" id="A0A8H3AH20"/>
<evidence type="ECO:0000256" key="4">
    <source>
        <dbReference type="RuleBase" id="RU361153"/>
    </source>
</evidence>
<feature type="domain" description="Glycoside hydrolase family 5" evidence="5">
    <location>
        <begin position="145"/>
        <end position="298"/>
    </location>
</feature>
<dbReference type="Gene3D" id="3.20.20.80">
    <property type="entry name" value="Glycosidases"/>
    <property type="match status" value="1"/>
</dbReference>
<evidence type="ECO:0000256" key="1">
    <source>
        <dbReference type="ARBA" id="ARBA00005641"/>
    </source>
</evidence>
<dbReference type="SUPFAM" id="SSF51445">
    <property type="entry name" value="(Trans)glycosidases"/>
    <property type="match status" value="1"/>
</dbReference>
<gene>
    <name evidence="6" type="ORF">RDB_LOCUS12081</name>
</gene>
<comment type="caution">
    <text evidence="6">The sequence shown here is derived from an EMBL/GenBank/DDBJ whole genome shotgun (WGS) entry which is preliminary data.</text>
</comment>